<dbReference type="Proteomes" id="UP000569914">
    <property type="component" value="Unassembled WGS sequence"/>
</dbReference>
<dbReference type="NCBIfam" id="TIGR01439">
    <property type="entry name" value="lp_hng_hel_AbrB"/>
    <property type="match status" value="1"/>
</dbReference>
<evidence type="ECO:0000259" key="2">
    <source>
        <dbReference type="PROSITE" id="PS51740"/>
    </source>
</evidence>
<sequence length="117" mass="12805">MADRMDFDTKVSNEGRVVIPAAVRSVLGVGPGDRVRFVVQDGEVRLVTARSLLFAIWANNNNGGDAGDSTSAVRQARRVDIERAAGKWARVEITAREEARTEDEIEDGLLAQLGLRR</sequence>
<dbReference type="InterPro" id="IPR007159">
    <property type="entry name" value="SpoVT-AbrB_dom"/>
</dbReference>
<dbReference type="Pfam" id="PF04014">
    <property type="entry name" value="MazE_antitoxin"/>
    <property type="match status" value="1"/>
</dbReference>
<dbReference type="InterPro" id="IPR037914">
    <property type="entry name" value="SpoVT-AbrB_sf"/>
</dbReference>
<gene>
    <name evidence="3" type="ORF">BKA15_003876</name>
</gene>
<comment type="caution">
    <text evidence="3">The sequence shown here is derived from an EMBL/GenBank/DDBJ whole genome shotgun (WGS) entry which is preliminary data.</text>
</comment>
<dbReference type="PROSITE" id="PS51740">
    <property type="entry name" value="SPOVT_ABRB"/>
    <property type="match status" value="1"/>
</dbReference>
<name>A0A7Y9I9A0_9ACTN</name>
<dbReference type="SUPFAM" id="SSF89447">
    <property type="entry name" value="AbrB/MazE/MraZ-like"/>
    <property type="match status" value="1"/>
</dbReference>
<evidence type="ECO:0000313" key="3">
    <source>
        <dbReference type="EMBL" id="NYE72547.1"/>
    </source>
</evidence>
<dbReference type="SMART" id="SM00966">
    <property type="entry name" value="SpoVT_AbrB"/>
    <property type="match status" value="1"/>
</dbReference>
<protein>
    <submittedName>
        <fullName evidence="3">AbrB family looped-hinge helix DNA binding protein</fullName>
    </submittedName>
</protein>
<organism evidence="3 4">
    <name type="scientific">Microlunatus parietis</name>
    <dbReference type="NCBI Taxonomy" id="682979"/>
    <lineage>
        <taxon>Bacteria</taxon>
        <taxon>Bacillati</taxon>
        <taxon>Actinomycetota</taxon>
        <taxon>Actinomycetes</taxon>
        <taxon>Propionibacteriales</taxon>
        <taxon>Propionibacteriaceae</taxon>
        <taxon>Microlunatus</taxon>
    </lineage>
</organism>
<reference evidence="3 4" key="1">
    <citation type="submission" date="2020-07" db="EMBL/GenBank/DDBJ databases">
        <title>Sequencing the genomes of 1000 actinobacteria strains.</title>
        <authorList>
            <person name="Klenk H.-P."/>
        </authorList>
    </citation>
    <scope>NUCLEOTIDE SEQUENCE [LARGE SCALE GENOMIC DNA]</scope>
    <source>
        <strain evidence="3 4">DSM 22083</strain>
    </source>
</reference>
<dbReference type="GO" id="GO:0003677">
    <property type="term" value="F:DNA binding"/>
    <property type="evidence" value="ECO:0007669"/>
    <property type="project" value="UniProtKB-UniRule"/>
</dbReference>
<evidence type="ECO:0000256" key="1">
    <source>
        <dbReference type="PROSITE-ProRule" id="PRU01076"/>
    </source>
</evidence>
<proteinExistence type="predicted"/>
<dbReference type="AlphaFoldDB" id="A0A7Y9I9A0"/>
<dbReference type="EMBL" id="JACCBU010000001">
    <property type="protein sequence ID" value="NYE72547.1"/>
    <property type="molecule type" value="Genomic_DNA"/>
</dbReference>
<keyword evidence="4" id="KW-1185">Reference proteome</keyword>
<evidence type="ECO:0000313" key="4">
    <source>
        <dbReference type="Proteomes" id="UP000569914"/>
    </source>
</evidence>
<feature type="domain" description="SpoVT-AbrB" evidence="2">
    <location>
        <begin position="6"/>
        <end position="51"/>
    </location>
</feature>
<accession>A0A7Y9I9A0</accession>
<keyword evidence="1" id="KW-0238">DNA-binding</keyword>
<dbReference type="RefSeq" id="WP_218871473.1">
    <property type="nucleotide sequence ID" value="NZ_JACCBU010000001.1"/>
</dbReference>
<dbReference type="Gene3D" id="2.10.260.10">
    <property type="match status" value="1"/>
</dbReference>